<dbReference type="Proteomes" id="UP001055439">
    <property type="component" value="Chromosome 4"/>
</dbReference>
<reference evidence="4" key="1">
    <citation type="submission" date="2022-05" db="EMBL/GenBank/DDBJ databases">
        <title>The Musa troglodytarum L. genome provides insights into the mechanism of non-climacteric behaviour and enrichment of carotenoids.</title>
        <authorList>
            <person name="Wang J."/>
        </authorList>
    </citation>
    <scope>NUCLEOTIDE SEQUENCE</scope>
    <source>
        <tissue evidence="4">Leaf</tissue>
    </source>
</reference>
<keyword evidence="3" id="KW-0472">Membrane</keyword>
<dbReference type="GO" id="GO:0042500">
    <property type="term" value="F:aspartic endopeptidase activity, intramembrane cleaving"/>
    <property type="evidence" value="ECO:0007669"/>
    <property type="project" value="InterPro"/>
</dbReference>
<protein>
    <submittedName>
        <fullName evidence="4">Uncharacterized protein</fullName>
    </submittedName>
</protein>
<feature type="transmembrane region" description="Helical" evidence="3">
    <location>
        <begin position="51"/>
        <end position="71"/>
    </location>
</feature>
<dbReference type="AlphaFoldDB" id="A0A9E7JUH0"/>
<dbReference type="GO" id="GO:0098554">
    <property type="term" value="C:cytoplasmic side of endoplasmic reticulum membrane"/>
    <property type="evidence" value="ECO:0007669"/>
    <property type="project" value="TreeGrafter"/>
</dbReference>
<dbReference type="EMBL" id="CP097506">
    <property type="protein sequence ID" value="URD94832.1"/>
    <property type="molecule type" value="Genomic_DNA"/>
</dbReference>
<dbReference type="Pfam" id="PF04258">
    <property type="entry name" value="Peptidase_A22B"/>
    <property type="match status" value="1"/>
</dbReference>
<dbReference type="PANTHER" id="PTHR12174:SF23">
    <property type="entry name" value="MINOR HISTOCOMPATIBILITY ANTIGEN H13"/>
    <property type="match status" value="1"/>
</dbReference>
<evidence type="ECO:0000256" key="2">
    <source>
        <dbReference type="ARBA" id="ARBA00022824"/>
    </source>
</evidence>
<sequence>MLGLTLAPLVVKVNPNINVVLTACLTVYVGCYQSVKLTLPLETMSNEHAMRFPLAGSAMLLSQFLLFKFLAKDFVSAVLTCCFFVLGIVAFSVTLLPAINQFLPKHWNNDLIVWHVPYFHDASLKFTRSQVVASVPETFFYVWYALKKHWLANNILGIAFCIQVCIQFFFNE</sequence>
<comment type="subcellular location">
    <subcellularLocation>
        <location evidence="1">Endoplasmic reticulum membrane</location>
        <topology evidence="1">Multi-pass membrane protein</topology>
    </subcellularLocation>
</comment>
<keyword evidence="3" id="KW-1133">Transmembrane helix</keyword>
<organism evidence="4 5">
    <name type="scientific">Musa troglodytarum</name>
    <name type="common">fe'i banana</name>
    <dbReference type="NCBI Taxonomy" id="320322"/>
    <lineage>
        <taxon>Eukaryota</taxon>
        <taxon>Viridiplantae</taxon>
        <taxon>Streptophyta</taxon>
        <taxon>Embryophyta</taxon>
        <taxon>Tracheophyta</taxon>
        <taxon>Spermatophyta</taxon>
        <taxon>Magnoliopsida</taxon>
        <taxon>Liliopsida</taxon>
        <taxon>Zingiberales</taxon>
        <taxon>Musaceae</taxon>
        <taxon>Musa</taxon>
    </lineage>
</organism>
<proteinExistence type="predicted"/>
<dbReference type="OrthoDB" id="29661at2759"/>
<feature type="transmembrane region" description="Helical" evidence="3">
    <location>
        <begin position="77"/>
        <end position="99"/>
    </location>
</feature>
<gene>
    <name evidence="4" type="ORF">MUK42_36292</name>
</gene>
<dbReference type="PANTHER" id="PTHR12174">
    <property type="entry name" value="SIGNAL PEPTIDE PEPTIDASE"/>
    <property type="match status" value="1"/>
</dbReference>
<feature type="transmembrane region" description="Helical" evidence="3">
    <location>
        <begin position="20"/>
        <end position="39"/>
    </location>
</feature>
<dbReference type="GO" id="GO:0033619">
    <property type="term" value="P:membrane protein proteolysis"/>
    <property type="evidence" value="ECO:0007669"/>
    <property type="project" value="TreeGrafter"/>
</dbReference>
<dbReference type="InterPro" id="IPR007369">
    <property type="entry name" value="Peptidase_A22B_SPP"/>
</dbReference>
<accession>A0A9E7JUH0</accession>
<evidence type="ECO:0000256" key="1">
    <source>
        <dbReference type="ARBA" id="ARBA00004477"/>
    </source>
</evidence>
<dbReference type="GO" id="GO:0098553">
    <property type="term" value="C:lumenal side of endoplasmic reticulum membrane"/>
    <property type="evidence" value="ECO:0007669"/>
    <property type="project" value="TreeGrafter"/>
</dbReference>
<evidence type="ECO:0000256" key="3">
    <source>
        <dbReference type="SAM" id="Phobius"/>
    </source>
</evidence>
<evidence type="ECO:0000313" key="4">
    <source>
        <dbReference type="EMBL" id="URD94832.1"/>
    </source>
</evidence>
<evidence type="ECO:0000313" key="5">
    <source>
        <dbReference type="Proteomes" id="UP001055439"/>
    </source>
</evidence>
<name>A0A9E7JUH0_9LILI</name>
<keyword evidence="3" id="KW-0812">Transmembrane</keyword>
<dbReference type="GO" id="GO:0006465">
    <property type="term" value="P:signal peptide processing"/>
    <property type="evidence" value="ECO:0007669"/>
    <property type="project" value="TreeGrafter"/>
</dbReference>
<keyword evidence="5" id="KW-1185">Reference proteome</keyword>
<feature type="transmembrane region" description="Helical" evidence="3">
    <location>
        <begin position="150"/>
        <end position="170"/>
    </location>
</feature>
<keyword evidence="2" id="KW-0256">Endoplasmic reticulum</keyword>